<comment type="caution">
    <text evidence="1">The sequence shown here is derived from an EMBL/GenBank/DDBJ whole genome shotgun (WGS) entry which is preliminary data.</text>
</comment>
<sequence>MADNSACIPIGSDHDRVKKSGKVIGHIARDEGSAIFVVYIRTEAGERSFSCHDVFHFRLQVRSDHPGV</sequence>
<protein>
    <submittedName>
        <fullName evidence="1">Uncharacterized protein</fullName>
    </submittedName>
</protein>
<reference evidence="1" key="1">
    <citation type="journal article" date="2024" name="Gigascience">
        <title>Chromosome-level genome of the poultry shaft louse Menopon gallinae provides insight into the host-switching and adaptive evolution of parasitic lice.</title>
        <authorList>
            <person name="Xu Y."/>
            <person name="Ma L."/>
            <person name="Liu S."/>
            <person name="Liang Y."/>
            <person name="Liu Q."/>
            <person name="He Z."/>
            <person name="Tian L."/>
            <person name="Duan Y."/>
            <person name="Cai W."/>
            <person name="Li H."/>
            <person name="Song F."/>
        </authorList>
    </citation>
    <scope>NUCLEOTIDE SEQUENCE</scope>
    <source>
        <strain evidence="1">Cailab_2023a</strain>
    </source>
</reference>
<organism evidence="1">
    <name type="scientific">Menopon gallinae</name>
    <name type="common">poultry shaft louse</name>
    <dbReference type="NCBI Taxonomy" id="328185"/>
    <lineage>
        <taxon>Eukaryota</taxon>
        <taxon>Metazoa</taxon>
        <taxon>Ecdysozoa</taxon>
        <taxon>Arthropoda</taxon>
        <taxon>Hexapoda</taxon>
        <taxon>Insecta</taxon>
        <taxon>Pterygota</taxon>
        <taxon>Neoptera</taxon>
        <taxon>Paraneoptera</taxon>
        <taxon>Psocodea</taxon>
        <taxon>Troctomorpha</taxon>
        <taxon>Phthiraptera</taxon>
        <taxon>Amblycera</taxon>
        <taxon>Menoponidae</taxon>
        <taxon>Menopon</taxon>
    </lineage>
</organism>
<accession>A0AAW2HVH0</accession>
<dbReference type="AlphaFoldDB" id="A0AAW2HVH0"/>
<dbReference type="EMBL" id="JARGDH010000003">
    <property type="protein sequence ID" value="KAL0273521.1"/>
    <property type="molecule type" value="Genomic_DNA"/>
</dbReference>
<proteinExistence type="predicted"/>
<evidence type="ECO:0000313" key="1">
    <source>
        <dbReference type="EMBL" id="KAL0273521.1"/>
    </source>
</evidence>
<gene>
    <name evidence="1" type="ORF">PYX00_006156</name>
</gene>
<name>A0AAW2HVH0_9NEOP</name>